<dbReference type="AlphaFoldDB" id="A0A833W494"/>
<comment type="caution">
    <text evidence="1">The sequence shown here is derived from an EMBL/GenBank/DDBJ whole genome shotgun (WGS) entry which is preliminary data.</text>
</comment>
<dbReference type="EMBL" id="WSZM01000893">
    <property type="protein sequence ID" value="KAF4029073.1"/>
    <property type="molecule type" value="Genomic_DNA"/>
</dbReference>
<evidence type="ECO:0000313" key="2">
    <source>
        <dbReference type="EMBL" id="KAF4044131.1"/>
    </source>
</evidence>
<gene>
    <name evidence="2" type="ORF">GN244_ATG03587</name>
    <name evidence="1" type="ORF">GN244_ATG19212</name>
</gene>
<name>A0A833W494_PHYIN</name>
<protein>
    <submittedName>
        <fullName evidence="1">Uncharacterized protein</fullName>
    </submittedName>
</protein>
<dbReference type="EMBL" id="WSZM01000077">
    <property type="protein sequence ID" value="KAF4044131.1"/>
    <property type="molecule type" value="Genomic_DNA"/>
</dbReference>
<evidence type="ECO:0000313" key="1">
    <source>
        <dbReference type="EMBL" id="KAF4029073.1"/>
    </source>
</evidence>
<keyword evidence="3" id="KW-1185">Reference proteome</keyword>
<organism evidence="1 3">
    <name type="scientific">Phytophthora infestans</name>
    <name type="common">Potato late blight agent</name>
    <name type="synonym">Botrytis infestans</name>
    <dbReference type="NCBI Taxonomy" id="4787"/>
    <lineage>
        <taxon>Eukaryota</taxon>
        <taxon>Sar</taxon>
        <taxon>Stramenopiles</taxon>
        <taxon>Oomycota</taxon>
        <taxon>Peronosporomycetes</taxon>
        <taxon>Peronosporales</taxon>
        <taxon>Peronosporaceae</taxon>
        <taxon>Phytophthora</taxon>
    </lineage>
</organism>
<evidence type="ECO:0000313" key="3">
    <source>
        <dbReference type="Proteomes" id="UP000602510"/>
    </source>
</evidence>
<sequence length="78" mass="8528">MEFGFESECIAIKWGYYNDVTWWVNTNVVCFLCDSIECGNSVPSPEDGRSVSSVPVGFERYEGGAGILIGHGDGREST</sequence>
<reference evidence="1" key="1">
    <citation type="submission" date="2020-04" db="EMBL/GenBank/DDBJ databases">
        <title>Hybrid Assembly of Korean Phytophthora infestans isolates.</title>
        <authorList>
            <person name="Prokchorchik M."/>
            <person name="Lee Y."/>
            <person name="Seo J."/>
            <person name="Cho J.-H."/>
            <person name="Park Y.-E."/>
            <person name="Jang D.-C."/>
            <person name="Im J.-S."/>
            <person name="Choi J.-G."/>
            <person name="Park H.-J."/>
            <person name="Lee G.-B."/>
            <person name="Lee Y.-G."/>
            <person name="Hong S.-Y."/>
            <person name="Cho K."/>
            <person name="Sohn K.H."/>
        </authorList>
    </citation>
    <scope>NUCLEOTIDE SEQUENCE</scope>
    <source>
        <strain evidence="1">KR_1_A1</strain>
    </source>
</reference>
<dbReference type="Proteomes" id="UP000602510">
    <property type="component" value="Unassembled WGS sequence"/>
</dbReference>
<proteinExistence type="predicted"/>
<accession>A0A833W494</accession>